<dbReference type="EMBL" id="LJVE01000001">
    <property type="protein sequence ID" value="KPL15992.1"/>
    <property type="molecule type" value="Genomic_DNA"/>
</dbReference>
<feature type="signal peptide" evidence="2">
    <location>
        <begin position="1"/>
        <end position="20"/>
    </location>
</feature>
<comment type="caution">
    <text evidence="3">The sequence shown here is derived from an EMBL/GenBank/DDBJ whole genome shotgun (WGS) entry which is preliminary data.</text>
</comment>
<organism evidence="3 4">
    <name type="scientific">candidate division WOR_3 bacterium SM1_77</name>
    <dbReference type="NCBI Taxonomy" id="1703778"/>
    <lineage>
        <taxon>Bacteria</taxon>
        <taxon>Bacteria division WOR-3</taxon>
    </lineage>
</organism>
<feature type="transmembrane region" description="Helical" evidence="1">
    <location>
        <begin position="90"/>
        <end position="112"/>
    </location>
</feature>
<name>A0A0S8K270_UNCW3</name>
<keyword evidence="1" id="KW-0472">Membrane</keyword>
<dbReference type="Proteomes" id="UP000050975">
    <property type="component" value="Unassembled WGS sequence"/>
</dbReference>
<feature type="chain" id="PRO_5006649397" evidence="2">
    <location>
        <begin position="21"/>
        <end position="146"/>
    </location>
</feature>
<evidence type="ECO:0000313" key="3">
    <source>
        <dbReference type="EMBL" id="KPL15992.1"/>
    </source>
</evidence>
<keyword evidence="1" id="KW-0812">Transmembrane</keyword>
<evidence type="ECO:0000256" key="2">
    <source>
        <dbReference type="SAM" id="SignalP"/>
    </source>
</evidence>
<accession>A0A0S8K270</accession>
<evidence type="ECO:0000256" key="1">
    <source>
        <dbReference type="SAM" id="Phobius"/>
    </source>
</evidence>
<evidence type="ECO:0000313" key="4">
    <source>
        <dbReference type="Proteomes" id="UP000050975"/>
    </source>
</evidence>
<reference evidence="3 4" key="1">
    <citation type="journal article" date="2015" name="Microbiome">
        <title>Genomic resolution of linkages in carbon, nitrogen, and sulfur cycling among widespread estuary sediment bacteria.</title>
        <authorList>
            <person name="Baker B.J."/>
            <person name="Lazar C.S."/>
            <person name="Teske A.P."/>
            <person name="Dick G.J."/>
        </authorList>
    </citation>
    <scope>NUCLEOTIDE SEQUENCE [LARGE SCALE GENOMIC DNA]</scope>
    <source>
        <strain evidence="3">SM1_77</strain>
    </source>
</reference>
<dbReference type="AlphaFoldDB" id="A0A0S8K270"/>
<proteinExistence type="predicted"/>
<keyword evidence="2" id="KW-0732">Signal</keyword>
<gene>
    <name evidence="3" type="ORF">AMJ74_00125</name>
</gene>
<sequence length="146" mass="16802">MQIIILASSLFAYIVSSATAGNSYDDIGQMPEIEINAPRYHSEKADSIGLMPGIVVFGERYAPQNEHVLFDTYTNYRSSFQSLSSYLQKYAVYILMAIITLTWGIIALTKIFHLHHEATKGKIDMTQLHEWVKRQQIKKLRKYEIK</sequence>
<keyword evidence="1" id="KW-1133">Transmembrane helix</keyword>
<protein>
    <submittedName>
        <fullName evidence="3">Uncharacterized protein</fullName>
    </submittedName>
</protein>